<feature type="compositionally biased region" description="Low complexity" evidence="1">
    <location>
        <begin position="498"/>
        <end position="528"/>
    </location>
</feature>
<dbReference type="EMBL" id="JAQYXP010000002">
    <property type="protein sequence ID" value="MEN3234736.1"/>
    <property type="molecule type" value="Genomic_DNA"/>
</dbReference>
<comment type="caution">
    <text evidence="2">The sequence shown here is derived from an EMBL/GenBank/DDBJ whole genome shotgun (WGS) entry which is preliminary data.</text>
</comment>
<reference evidence="2 3" key="1">
    <citation type="journal article" date="2023" name="PLoS ONE">
        <title>Complete genome assembly of Hawai'i environmental nontuberculous mycobacteria reveals unexpected co-isolation with methylobacteria.</title>
        <authorList>
            <person name="Hendrix J."/>
            <person name="Epperson L.E."/>
            <person name="Tong E.I."/>
            <person name="Chan Y.L."/>
            <person name="Hasan N.A."/>
            <person name="Dawrs S.N."/>
            <person name="Norton G.J."/>
            <person name="Virdi R."/>
            <person name="Crooks J.L."/>
            <person name="Chan E.D."/>
            <person name="Honda J.R."/>
            <person name="Strong M."/>
        </authorList>
    </citation>
    <scope>NUCLEOTIDE SEQUENCE [LARGE SCALE GENOMIC DNA]</scope>
    <source>
        <strain evidence="2 3">NJH_HI04-1</strain>
    </source>
</reference>
<proteinExistence type="predicted"/>
<protein>
    <submittedName>
        <fullName evidence="2">Uncharacterized protein</fullName>
    </submittedName>
</protein>
<feature type="compositionally biased region" description="Low complexity" evidence="1">
    <location>
        <begin position="552"/>
        <end position="563"/>
    </location>
</feature>
<feature type="region of interest" description="Disordered" evidence="1">
    <location>
        <begin position="909"/>
        <end position="947"/>
    </location>
</feature>
<feature type="compositionally biased region" description="Low complexity" evidence="1">
    <location>
        <begin position="709"/>
        <end position="721"/>
    </location>
</feature>
<name>A0ABU9ZT61_9HYPH</name>
<feature type="compositionally biased region" description="Low complexity" evidence="1">
    <location>
        <begin position="1"/>
        <end position="17"/>
    </location>
</feature>
<feature type="region of interest" description="Disordered" evidence="1">
    <location>
        <begin position="1"/>
        <end position="45"/>
    </location>
</feature>
<evidence type="ECO:0000256" key="1">
    <source>
        <dbReference type="SAM" id="MobiDB-lite"/>
    </source>
</evidence>
<gene>
    <name evidence="2" type="ORF">PUR29_14135</name>
</gene>
<sequence>MARAPFGFAPWPVVPAAPDDESTPFGLAPGQMPVDPRRDGSVQPTAAGRDLSRAVGAAAGGMAQGLLNAAKLPGDVYAGQIDPMSDEGIRRAGDLAGFAMTGGIGGAAKQSGEAVLGSGPIRVYHGSPHDFDRFSLAHIGTGEGNQGFGRGLYFAGDERIAKSYRDDLSKVPVLKFDGDASGLNIASPQNARDLAAFGFDTGGGQLDAGLGNIRMMAEFDPRLAPFAEEAARHLRDGRVALGPKSPGHMYEVGIDADPARLLDWDAPLSGQSPAVRSFAADRLADPQARAAIQTTARQRLGGPADMTGQDLYRGLTGYDDGAKAAVSADMRAAGIPGVQYMDTGSRGFGGGAQTRQYVTFGDDIVSILRKYGVAGSAGAGGAAAALAPGDTQAAPSPSGAPMAFGFGSLSGLPADVLMRQRQGMPEALGLGDPAAMMLGPDQAPARPPAAAQPQQDQPVVAPFGFGALAPRVPVAGGAGMGFGLGSAGAGPPLPPQEPVATGAAAPAVRPQARAAAPAQAPAGTMASAPLPPARPPEFGTSAAPAAPLDIKPPAQAAAPSAAEPSALDKVSGWLGNNSDMLIGIGTGLMSTPGIGRGLAAGVQQGVAMQNASAAQGLARAKQAVEVQKLAREQGGVTANAGLLKRAYPGVTDEQATALAATPSNVQEALKILRDPNHGTSVPSGFRMRADGQGYEPIAGGPQDPATKEAGAAAQARGAAAGKPEADEAGKLKAAMEARRAAAPGLGLVEGSPAWQSFVGTGKIGRDQDLSATDKQAIQEADDNVMAAQGAINSMRQARELSKKAYDGPTAGIRGTVTSLFGSEAGEATKALDNVVTTNSLSQLKAIFGGNPTEGERKILLDVQGAANQPQAVRDGIFERAAAMAQRRLEYNQRRADDLRGGTYYKKGAGASVAPQGEMPAPATEPGGSQVSAPDPLAAARAAISQGADRKAVIQRLLQNKIDPRGL</sequence>
<organism evidence="2 3">
    <name type="scientific">Methylobacterium ajmalii</name>
    <dbReference type="NCBI Taxonomy" id="2738439"/>
    <lineage>
        <taxon>Bacteria</taxon>
        <taxon>Pseudomonadati</taxon>
        <taxon>Pseudomonadota</taxon>
        <taxon>Alphaproteobacteria</taxon>
        <taxon>Hyphomicrobiales</taxon>
        <taxon>Methylobacteriaceae</taxon>
        <taxon>Methylobacterium</taxon>
    </lineage>
</organism>
<accession>A0ABU9ZT61</accession>
<feature type="region of interest" description="Disordered" evidence="1">
    <location>
        <begin position="489"/>
        <end position="563"/>
    </location>
</feature>
<dbReference type="RefSeq" id="WP_346013039.1">
    <property type="nucleotide sequence ID" value="NZ_JAQYXP010000002.1"/>
</dbReference>
<dbReference type="Proteomes" id="UP001407347">
    <property type="component" value="Unassembled WGS sequence"/>
</dbReference>
<evidence type="ECO:0000313" key="3">
    <source>
        <dbReference type="Proteomes" id="UP001407347"/>
    </source>
</evidence>
<feature type="region of interest" description="Disordered" evidence="1">
    <location>
        <begin position="692"/>
        <end position="727"/>
    </location>
</feature>
<keyword evidence="3" id="KW-1185">Reference proteome</keyword>
<evidence type="ECO:0000313" key="2">
    <source>
        <dbReference type="EMBL" id="MEN3234736.1"/>
    </source>
</evidence>